<evidence type="ECO:0000313" key="1">
    <source>
        <dbReference type="EMBL" id="MBD2738467.1"/>
    </source>
</evidence>
<accession>A0ABR8KFY9</accession>
<protein>
    <submittedName>
        <fullName evidence="1">DUF1517 domain-containing protein</fullName>
    </submittedName>
</protein>
<keyword evidence="2" id="KW-1185">Reference proteome</keyword>
<proteinExistence type="predicted"/>
<dbReference type="RefSeq" id="WP_190959005.1">
    <property type="nucleotide sequence ID" value="NZ_JACJTU010000050.1"/>
</dbReference>
<dbReference type="Pfam" id="PF07466">
    <property type="entry name" value="DUF1517"/>
    <property type="match status" value="1"/>
</dbReference>
<name>A0ABR8KFY9_9NOSO</name>
<dbReference type="Proteomes" id="UP000637383">
    <property type="component" value="Unassembled WGS sequence"/>
</dbReference>
<evidence type="ECO:0000313" key="2">
    <source>
        <dbReference type="Proteomes" id="UP000637383"/>
    </source>
</evidence>
<gene>
    <name evidence="1" type="ORF">H6H03_32085</name>
</gene>
<dbReference type="EMBL" id="JACJTU010000050">
    <property type="protein sequence ID" value="MBD2738467.1"/>
    <property type="molecule type" value="Genomic_DNA"/>
</dbReference>
<comment type="caution">
    <text evidence="1">The sequence shown here is derived from an EMBL/GenBank/DDBJ whole genome shotgun (WGS) entry which is preliminary data.</text>
</comment>
<reference evidence="1 2" key="1">
    <citation type="journal article" date="2020" name="ISME J.">
        <title>Comparative genomics reveals insights into cyanobacterial evolution and habitat adaptation.</title>
        <authorList>
            <person name="Chen M.Y."/>
            <person name="Teng W.K."/>
            <person name="Zhao L."/>
            <person name="Hu C.X."/>
            <person name="Zhou Y.K."/>
            <person name="Han B.P."/>
            <person name="Song L.R."/>
            <person name="Shu W.S."/>
        </authorList>
    </citation>
    <scope>NUCLEOTIDE SEQUENCE [LARGE SCALE GENOMIC DNA]</scope>
    <source>
        <strain evidence="1 2">FACHB-159</strain>
    </source>
</reference>
<sequence length="197" mass="22019">MRDSLNRMIGRTRYVVFRLFLHLGGGEVAPVLGVLNSGARDAIDADGDLEVLGQGLVEICETLLRYDEYWLSASNQGDIFWDEGEAADYVDQLFTDSAQRFLSQPDQSSASGFDEPLSVPVTRNVIVMITVAYEGEVPDLETDLSNVQALKEALKALINLHYQRKLQEIYVHFAPAQLGDELTSDQMLQHYPELIPL</sequence>
<organism evidence="1 2">
    <name type="scientific">Nostoc paludosum FACHB-159</name>
    <dbReference type="NCBI Taxonomy" id="2692908"/>
    <lineage>
        <taxon>Bacteria</taxon>
        <taxon>Bacillati</taxon>
        <taxon>Cyanobacteriota</taxon>
        <taxon>Cyanophyceae</taxon>
        <taxon>Nostocales</taxon>
        <taxon>Nostocaceae</taxon>
        <taxon>Nostoc</taxon>
    </lineage>
</organism>
<dbReference type="InterPro" id="IPR010903">
    <property type="entry name" value="DUF1517"/>
</dbReference>